<evidence type="ECO:0008006" key="4">
    <source>
        <dbReference type="Google" id="ProtNLM"/>
    </source>
</evidence>
<evidence type="ECO:0000256" key="1">
    <source>
        <dbReference type="SAM" id="Phobius"/>
    </source>
</evidence>
<keyword evidence="1" id="KW-0472">Membrane</keyword>
<keyword evidence="3" id="KW-1185">Reference proteome</keyword>
<reference evidence="3" key="1">
    <citation type="submission" date="2013-09" db="EMBL/GenBank/DDBJ databases">
        <title>Corchorus olitorius genome sequencing.</title>
        <authorList>
            <person name="Alam M."/>
            <person name="Haque M.S."/>
            <person name="Islam M.S."/>
            <person name="Emdad E.M."/>
            <person name="Islam M.M."/>
            <person name="Ahmed B."/>
            <person name="Halim A."/>
            <person name="Hossen Q.M.M."/>
            <person name="Hossain M.Z."/>
            <person name="Ahmed R."/>
            <person name="Khan M.M."/>
            <person name="Islam R."/>
            <person name="Rashid M.M."/>
            <person name="Khan S.A."/>
            <person name="Rahman M.S."/>
            <person name="Alam M."/>
            <person name="Yahiya A.S."/>
            <person name="Khan M.S."/>
            <person name="Azam M.S."/>
            <person name="Haque T."/>
            <person name="Lashkar M.Z.H."/>
            <person name="Akhand A.I."/>
            <person name="Morshed G."/>
            <person name="Roy S."/>
            <person name="Uddin K.S."/>
            <person name="Rabeya T."/>
            <person name="Hossain A.S."/>
            <person name="Chowdhury A."/>
            <person name="Snigdha A.R."/>
            <person name="Mortoza M.S."/>
            <person name="Matin S.A."/>
            <person name="Hoque S.M.E."/>
            <person name="Islam M.K."/>
            <person name="Roy D.K."/>
            <person name="Haider R."/>
            <person name="Moosa M.M."/>
            <person name="Elias S.M."/>
            <person name="Hasan A.M."/>
            <person name="Jahan S."/>
            <person name="Shafiuddin M."/>
            <person name="Mahmood N."/>
            <person name="Shommy N.S."/>
        </authorList>
    </citation>
    <scope>NUCLEOTIDE SEQUENCE [LARGE SCALE GENOMIC DNA]</scope>
    <source>
        <strain evidence="3">cv. O-4</strain>
    </source>
</reference>
<gene>
    <name evidence="2" type="ORF">COLO4_34521</name>
</gene>
<dbReference type="STRING" id="93759.A0A1R3GKJ7"/>
<accession>A0A1R3GKJ7</accession>
<evidence type="ECO:0000313" key="3">
    <source>
        <dbReference type="Proteomes" id="UP000187203"/>
    </source>
</evidence>
<proteinExistence type="predicted"/>
<comment type="caution">
    <text evidence="2">The sequence shown here is derived from an EMBL/GenBank/DDBJ whole genome shotgun (WGS) entry which is preliminary data.</text>
</comment>
<dbReference type="Proteomes" id="UP000187203">
    <property type="component" value="Unassembled WGS sequence"/>
</dbReference>
<evidence type="ECO:0000313" key="2">
    <source>
        <dbReference type="EMBL" id="OMO58581.1"/>
    </source>
</evidence>
<dbReference type="OrthoDB" id="1000249at2759"/>
<organism evidence="2 3">
    <name type="scientific">Corchorus olitorius</name>
    <dbReference type="NCBI Taxonomy" id="93759"/>
    <lineage>
        <taxon>Eukaryota</taxon>
        <taxon>Viridiplantae</taxon>
        <taxon>Streptophyta</taxon>
        <taxon>Embryophyta</taxon>
        <taxon>Tracheophyta</taxon>
        <taxon>Spermatophyta</taxon>
        <taxon>Magnoliopsida</taxon>
        <taxon>eudicotyledons</taxon>
        <taxon>Gunneridae</taxon>
        <taxon>Pentapetalae</taxon>
        <taxon>rosids</taxon>
        <taxon>malvids</taxon>
        <taxon>Malvales</taxon>
        <taxon>Malvaceae</taxon>
        <taxon>Grewioideae</taxon>
        <taxon>Apeibeae</taxon>
        <taxon>Corchorus</taxon>
    </lineage>
</organism>
<keyword evidence="1" id="KW-1133">Transmembrane helix</keyword>
<keyword evidence="1" id="KW-0812">Transmembrane</keyword>
<dbReference type="AlphaFoldDB" id="A0A1R3GKJ7"/>
<feature type="transmembrane region" description="Helical" evidence="1">
    <location>
        <begin position="178"/>
        <end position="198"/>
    </location>
</feature>
<dbReference type="EMBL" id="AWUE01022404">
    <property type="protein sequence ID" value="OMO58581.1"/>
    <property type="molecule type" value="Genomic_DNA"/>
</dbReference>
<protein>
    <recommendedName>
        <fullName evidence="4">Reverse transcriptase</fullName>
    </recommendedName>
</protein>
<sequence length="212" mass="24644">MARIRGIQQSADYGSSEFLHNIELCLQQDYHQILLQEEVLWLQKSRLNWVQSGERNTRFFHLTTMVRRHRNLITSLMIGDQWIVDQAMLGQHVTEFFTNLFGWQGCLPLDAPYDKFSLKLTSEENESVISRLDLEEVKIAAFSMKSLKAPGVDGVQPIYYQRNWEVVKHTLFKNTFEGINFLIMIAVGGALRLGGVCLKRRLYSKRNTMADW</sequence>
<name>A0A1R3GKJ7_9ROSI</name>